<dbReference type="GO" id="GO:0031510">
    <property type="term" value="C:SUMO activating enzyme complex"/>
    <property type="evidence" value="ECO:0007669"/>
    <property type="project" value="TreeGrafter"/>
</dbReference>
<evidence type="ECO:0000256" key="1">
    <source>
        <dbReference type="ARBA" id="ARBA00005673"/>
    </source>
</evidence>
<dbReference type="PANTHER" id="PTHR10953">
    <property type="entry name" value="UBIQUITIN-ACTIVATING ENZYME E1"/>
    <property type="match status" value="1"/>
</dbReference>
<dbReference type="SUPFAM" id="SSF69572">
    <property type="entry name" value="Activating enzymes of the ubiquitin-like proteins"/>
    <property type="match status" value="1"/>
</dbReference>
<dbReference type="SUPFAM" id="SSF81321">
    <property type="entry name" value="Family A G protein-coupled receptor-like"/>
    <property type="match status" value="1"/>
</dbReference>
<evidence type="ECO:0000256" key="3">
    <source>
        <dbReference type="SAM" id="Phobius"/>
    </source>
</evidence>
<dbReference type="EMBL" id="CAJFDI010000006">
    <property type="protein sequence ID" value="CAD5235585.1"/>
    <property type="molecule type" value="Genomic_DNA"/>
</dbReference>
<reference evidence="5" key="1">
    <citation type="submission" date="2020-09" db="EMBL/GenBank/DDBJ databases">
        <authorList>
            <person name="Kikuchi T."/>
        </authorList>
    </citation>
    <scope>NUCLEOTIDE SEQUENCE</scope>
    <source>
        <strain evidence="5">Ka4C1</strain>
    </source>
</reference>
<dbReference type="Proteomes" id="UP000582659">
    <property type="component" value="Unassembled WGS sequence"/>
</dbReference>
<feature type="coiled-coil region" evidence="2">
    <location>
        <begin position="467"/>
        <end position="494"/>
    </location>
</feature>
<dbReference type="EMBL" id="CAJFCV020000006">
    <property type="protein sequence ID" value="CAG9132031.1"/>
    <property type="molecule type" value="Genomic_DNA"/>
</dbReference>
<evidence type="ECO:0000313" key="5">
    <source>
        <dbReference type="EMBL" id="CAD5235585.1"/>
    </source>
</evidence>
<gene>
    <name evidence="5" type="ORF">BXYJ_LOCUS15676</name>
</gene>
<dbReference type="OrthoDB" id="10252231at2759"/>
<feature type="transmembrane region" description="Helical" evidence="3">
    <location>
        <begin position="176"/>
        <end position="197"/>
    </location>
</feature>
<organism evidence="5 6">
    <name type="scientific">Bursaphelenchus xylophilus</name>
    <name type="common">Pinewood nematode worm</name>
    <name type="synonym">Aphelenchoides xylophilus</name>
    <dbReference type="NCBI Taxonomy" id="6326"/>
    <lineage>
        <taxon>Eukaryota</taxon>
        <taxon>Metazoa</taxon>
        <taxon>Ecdysozoa</taxon>
        <taxon>Nematoda</taxon>
        <taxon>Chromadorea</taxon>
        <taxon>Rhabditida</taxon>
        <taxon>Tylenchina</taxon>
        <taxon>Tylenchomorpha</taxon>
        <taxon>Aphelenchoidea</taxon>
        <taxon>Aphelenchoididae</taxon>
        <taxon>Bursaphelenchus</taxon>
    </lineage>
</organism>
<keyword evidence="3" id="KW-0812">Transmembrane</keyword>
<dbReference type="PANTHER" id="PTHR10953:SF162">
    <property type="entry name" value="SUMO-ACTIVATING ENZYME SUBUNIT 1"/>
    <property type="match status" value="1"/>
</dbReference>
<dbReference type="CDD" id="cd00637">
    <property type="entry name" value="7tm_classA_rhodopsin-like"/>
    <property type="match status" value="1"/>
</dbReference>
<dbReference type="Pfam" id="PF00899">
    <property type="entry name" value="ThiF"/>
    <property type="match status" value="1"/>
</dbReference>
<keyword evidence="3" id="KW-0472">Membrane</keyword>
<dbReference type="AlphaFoldDB" id="A0A7I8X9V4"/>
<dbReference type="Gene3D" id="1.20.1070.10">
    <property type="entry name" value="Rhodopsin 7-helix transmembrane proteins"/>
    <property type="match status" value="1"/>
</dbReference>
<feature type="transmembrane region" description="Helical" evidence="3">
    <location>
        <begin position="119"/>
        <end position="139"/>
    </location>
</feature>
<feature type="transmembrane region" description="Helical" evidence="3">
    <location>
        <begin position="6"/>
        <end position="25"/>
    </location>
</feature>
<keyword evidence="6" id="KW-1185">Reference proteome</keyword>
<feature type="transmembrane region" description="Helical" evidence="3">
    <location>
        <begin position="37"/>
        <end position="58"/>
    </location>
</feature>
<name>A0A7I8X9V4_BURXY</name>
<feature type="transmembrane region" description="Helical" evidence="3">
    <location>
        <begin position="218"/>
        <end position="243"/>
    </location>
</feature>
<keyword evidence="3" id="KW-1133">Transmembrane helix</keyword>
<dbReference type="GO" id="GO:0019948">
    <property type="term" value="F:SUMO activating enzyme activity"/>
    <property type="evidence" value="ECO:0007669"/>
    <property type="project" value="TreeGrafter"/>
</dbReference>
<protein>
    <submittedName>
        <fullName evidence="5">(pine wood nematode) hypothetical protein</fullName>
    </submittedName>
</protein>
<evidence type="ECO:0000256" key="2">
    <source>
        <dbReference type="SAM" id="Coils"/>
    </source>
</evidence>
<dbReference type="InterPro" id="IPR035985">
    <property type="entry name" value="Ubiquitin-activating_enz"/>
</dbReference>
<comment type="similarity">
    <text evidence="1">Belongs to the ubiquitin-activating E1 family.</text>
</comment>
<dbReference type="GO" id="GO:0005737">
    <property type="term" value="C:cytoplasm"/>
    <property type="evidence" value="ECO:0007669"/>
    <property type="project" value="TreeGrafter"/>
</dbReference>
<sequence>MNLFQTAGLVVCITSICCFSFNLFVSRGIFRLTKQNPMFYLILSQIVCDCWGLSQTFLLALETFIAYKIPVSNKLSALGSRIGLYTICMHHMIIGVNRVHSIVLPHQYKNFWTILTSKITIVILWTCSLTISSVTIYAVDVSEDDILGHCIERMSYCVPDPTSAGYRLEIKINLCYYGTTLSLAFLFYILALIKMLVDKCANMQKRHTKMFFAPNWQWNMHVRLCFICFLTLLPMFLYMYVLFFLRPATPVTVLLARWLDNFNDSVNATLLFLFSKRVRRAKMRRLQSSVEGNPSLSRELSASEAALYDRQIRLWGLEAQNRIRDSAVLIVGMGGLGAEVAKNLILAGPKSVTLLDEKDITGDDSLAQFMMPSQLPEKANRAEVSLEFCKKLNPLVDLSVVTTPLSDQPRSFYKKFDLILCLDQDFVVTSEASLICRQEGIAFIAGSVFGWAGYGFMDFTGRGFMVSKKKEIEMAELEVDLNDENETEESADNTKKVAVVTLESEEEEKTMMLFPFPTFSDAFDVNTKTLSRRLRNTVPRSFFLIKTLLKFNGFEDEALELEYRKQLETFSHYNASDENIFTEFRLFTGPQLGASCAIIGGLLSQEAIKAMSLQGEPFRNVLVYTPLDSAFVFLMPPK</sequence>
<dbReference type="Proteomes" id="UP000659654">
    <property type="component" value="Unassembled WGS sequence"/>
</dbReference>
<accession>A0A7I8X9V4</accession>
<dbReference type="SMR" id="A0A7I8X9V4"/>
<dbReference type="InterPro" id="IPR045886">
    <property type="entry name" value="ThiF/MoeB/HesA"/>
</dbReference>
<evidence type="ECO:0000313" key="6">
    <source>
        <dbReference type="Proteomes" id="UP000659654"/>
    </source>
</evidence>
<dbReference type="Gene3D" id="3.40.50.720">
    <property type="entry name" value="NAD(P)-binding Rossmann-like Domain"/>
    <property type="match status" value="1"/>
</dbReference>
<dbReference type="InterPro" id="IPR000594">
    <property type="entry name" value="ThiF_NAD_FAD-bd"/>
</dbReference>
<feature type="transmembrane region" description="Helical" evidence="3">
    <location>
        <begin position="78"/>
        <end position="99"/>
    </location>
</feature>
<keyword evidence="2" id="KW-0175">Coiled coil</keyword>
<dbReference type="GO" id="GO:0016925">
    <property type="term" value="P:protein sumoylation"/>
    <property type="evidence" value="ECO:0007669"/>
    <property type="project" value="TreeGrafter"/>
</dbReference>
<proteinExistence type="inferred from homology"/>
<feature type="domain" description="THIF-type NAD/FAD binding fold" evidence="4">
    <location>
        <begin position="308"/>
        <end position="622"/>
    </location>
</feature>
<evidence type="ECO:0000259" key="4">
    <source>
        <dbReference type="Pfam" id="PF00899"/>
    </source>
</evidence>
<comment type="caution">
    <text evidence="5">The sequence shown here is derived from an EMBL/GenBank/DDBJ whole genome shotgun (WGS) entry which is preliminary data.</text>
</comment>